<evidence type="ECO:0000313" key="2">
    <source>
        <dbReference type="EMBL" id="QYR52402.1"/>
    </source>
</evidence>
<dbReference type="PANTHER" id="PTHR31435">
    <property type="entry name" value="PROTEIN NATD1"/>
    <property type="match status" value="1"/>
</dbReference>
<gene>
    <name evidence="2" type="ORF">H8L67_07290</name>
</gene>
<sequence length="93" mass="10318">MTSNIQHDTARRRFETEVDGVTGYLEYSLQGDALSIDHTIVPSEIGGRGIAGDLVKAALEHARAQNLKVIPACSYSDAYMRRHPEYEALRKAN</sequence>
<reference evidence="2 3" key="1">
    <citation type="submission" date="2021-08" db="EMBL/GenBank/DDBJ databases">
        <title>Lysobacter sp. strain CJ11 Genome sequencing and assembly.</title>
        <authorList>
            <person name="Kim I."/>
        </authorList>
    </citation>
    <scope>NUCLEOTIDE SEQUENCE [LARGE SCALE GENOMIC DNA]</scope>
    <source>
        <strain evidence="2 3">CJ11</strain>
    </source>
</reference>
<dbReference type="PROSITE" id="PS51729">
    <property type="entry name" value="GNAT_YJDJ"/>
    <property type="match status" value="1"/>
</dbReference>
<dbReference type="EMBL" id="CP080544">
    <property type="protein sequence ID" value="QYR52402.1"/>
    <property type="molecule type" value="Genomic_DNA"/>
</dbReference>
<evidence type="ECO:0000313" key="3">
    <source>
        <dbReference type="Proteomes" id="UP000824755"/>
    </source>
</evidence>
<keyword evidence="3" id="KW-1185">Reference proteome</keyword>
<name>A0ABX8WQD8_9GAMM</name>
<protein>
    <submittedName>
        <fullName evidence="2">N-acetyltransferase</fullName>
    </submittedName>
</protein>
<feature type="domain" description="N-acetyltransferase" evidence="1">
    <location>
        <begin position="6"/>
        <end position="91"/>
    </location>
</feature>
<dbReference type="InterPro" id="IPR045057">
    <property type="entry name" value="Gcn5-rel_NAT"/>
</dbReference>
<dbReference type="Gene3D" id="3.40.630.30">
    <property type="match status" value="1"/>
</dbReference>
<dbReference type="PANTHER" id="PTHR31435:SF9">
    <property type="entry name" value="PROTEIN NATD1"/>
    <property type="match status" value="1"/>
</dbReference>
<dbReference type="SUPFAM" id="SSF55729">
    <property type="entry name" value="Acyl-CoA N-acyltransferases (Nat)"/>
    <property type="match status" value="1"/>
</dbReference>
<organism evidence="2 3">
    <name type="scientific">Lysobacter soyae</name>
    <dbReference type="NCBI Taxonomy" id="2764185"/>
    <lineage>
        <taxon>Bacteria</taxon>
        <taxon>Pseudomonadati</taxon>
        <taxon>Pseudomonadota</taxon>
        <taxon>Gammaproteobacteria</taxon>
        <taxon>Lysobacterales</taxon>
        <taxon>Lysobacteraceae</taxon>
        <taxon>Lysobacter</taxon>
    </lineage>
</organism>
<dbReference type="Proteomes" id="UP000824755">
    <property type="component" value="Chromosome"/>
</dbReference>
<dbReference type="InterPro" id="IPR016181">
    <property type="entry name" value="Acyl_CoA_acyltransferase"/>
</dbReference>
<proteinExistence type="predicted"/>
<dbReference type="Pfam" id="PF14542">
    <property type="entry name" value="Acetyltransf_CG"/>
    <property type="match status" value="1"/>
</dbReference>
<dbReference type="InterPro" id="IPR031165">
    <property type="entry name" value="GNAT_YJDJ"/>
</dbReference>
<evidence type="ECO:0000259" key="1">
    <source>
        <dbReference type="PROSITE" id="PS51729"/>
    </source>
</evidence>
<dbReference type="CDD" id="cd04301">
    <property type="entry name" value="NAT_SF"/>
    <property type="match status" value="1"/>
</dbReference>
<accession>A0ABX8WQD8</accession>